<dbReference type="Proteomes" id="UP000237000">
    <property type="component" value="Unassembled WGS sequence"/>
</dbReference>
<gene>
    <name evidence="2" type="ORF">TorRG33x02_123070</name>
</gene>
<accession>A0A2P5F2F4</accession>
<dbReference type="PANTHER" id="PTHR11670">
    <property type="entry name" value="ACONITASE/IRON-RESPONSIVE ELEMENT FAMILY MEMBER"/>
    <property type="match status" value="1"/>
</dbReference>
<reference evidence="3" key="1">
    <citation type="submission" date="2016-06" db="EMBL/GenBank/DDBJ databases">
        <title>Parallel loss of symbiosis genes in relatives of nitrogen-fixing non-legume Parasponia.</title>
        <authorList>
            <person name="Van Velzen R."/>
            <person name="Holmer R."/>
            <person name="Bu F."/>
            <person name="Rutten L."/>
            <person name="Van Zeijl A."/>
            <person name="Liu W."/>
            <person name="Santuari L."/>
            <person name="Cao Q."/>
            <person name="Sharma T."/>
            <person name="Shen D."/>
            <person name="Roswanjaya Y."/>
            <person name="Wardhani T."/>
            <person name="Kalhor M.S."/>
            <person name="Jansen J."/>
            <person name="Van den Hoogen J."/>
            <person name="Gungor B."/>
            <person name="Hartog M."/>
            <person name="Hontelez J."/>
            <person name="Verver J."/>
            <person name="Yang W.-C."/>
            <person name="Schijlen E."/>
            <person name="Repin R."/>
            <person name="Schilthuizen M."/>
            <person name="Schranz E."/>
            <person name="Heidstra R."/>
            <person name="Miyata K."/>
            <person name="Fedorova E."/>
            <person name="Kohlen W."/>
            <person name="Bisseling T."/>
            <person name="Smit S."/>
            <person name="Geurts R."/>
        </authorList>
    </citation>
    <scope>NUCLEOTIDE SEQUENCE [LARGE SCALE GENOMIC DNA]</scope>
    <source>
        <strain evidence="3">cv. RG33-2</strain>
    </source>
</reference>
<dbReference type="AlphaFoldDB" id="A0A2P5F2F4"/>
<evidence type="ECO:0000313" key="3">
    <source>
        <dbReference type="Proteomes" id="UP000237000"/>
    </source>
</evidence>
<evidence type="ECO:0000256" key="1">
    <source>
        <dbReference type="ARBA" id="ARBA00023004"/>
    </source>
</evidence>
<comment type="caution">
    <text evidence="2">The sequence shown here is derived from an EMBL/GenBank/DDBJ whole genome shotgun (WGS) entry which is preliminary data.</text>
</comment>
<evidence type="ECO:0000313" key="2">
    <source>
        <dbReference type="EMBL" id="PON91976.1"/>
    </source>
</evidence>
<dbReference type="STRING" id="63057.A0A2P5F2F4"/>
<dbReference type="InterPro" id="IPR006249">
    <property type="entry name" value="Aconitase/IRP2"/>
</dbReference>
<sequence>MGYQVDIDFETEPIGVGKDGKDVYFKDIWPSNEEIAEVVQSSVLPDMFKSTYEAITKGNPTWNQLSVPDSTLYPWDPNSTYIHEPPYFKDMTRDPPGPYGVKLPCKLVFELNNKPIPVGGACILRPWWNFAVSHS</sequence>
<keyword evidence="1" id="KW-0408">Iron</keyword>
<organism evidence="2 3">
    <name type="scientific">Trema orientale</name>
    <name type="common">Charcoal tree</name>
    <name type="synonym">Celtis orientalis</name>
    <dbReference type="NCBI Taxonomy" id="63057"/>
    <lineage>
        <taxon>Eukaryota</taxon>
        <taxon>Viridiplantae</taxon>
        <taxon>Streptophyta</taxon>
        <taxon>Embryophyta</taxon>
        <taxon>Tracheophyta</taxon>
        <taxon>Spermatophyta</taxon>
        <taxon>Magnoliopsida</taxon>
        <taxon>eudicotyledons</taxon>
        <taxon>Gunneridae</taxon>
        <taxon>Pentapetalae</taxon>
        <taxon>rosids</taxon>
        <taxon>fabids</taxon>
        <taxon>Rosales</taxon>
        <taxon>Cannabaceae</taxon>
        <taxon>Trema</taxon>
    </lineage>
</organism>
<protein>
    <submittedName>
        <fullName evidence="2">Aconitase/isopropylmalate dehydratase</fullName>
    </submittedName>
</protein>
<name>A0A2P5F2F4_TREOI</name>
<dbReference type="InterPro" id="IPR036008">
    <property type="entry name" value="Aconitase_4Fe-4S_dom"/>
</dbReference>
<dbReference type="EMBL" id="JXTC01000070">
    <property type="protein sequence ID" value="PON91976.1"/>
    <property type="molecule type" value="Genomic_DNA"/>
</dbReference>
<dbReference type="InterPro" id="IPR015931">
    <property type="entry name" value="Acnase/IPM_dHydase_lsu_aba_1/3"/>
</dbReference>
<dbReference type="InParanoid" id="A0A2P5F2F4"/>
<dbReference type="Gene3D" id="3.30.499.10">
    <property type="entry name" value="Aconitase, domain 3"/>
    <property type="match status" value="1"/>
</dbReference>
<proteinExistence type="predicted"/>
<dbReference type="OrthoDB" id="1728173at2759"/>
<keyword evidence="3" id="KW-1185">Reference proteome</keyword>
<dbReference type="Gene3D" id="6.10.190.10">
    <property type="match status" value="1"/>
</dbReference>
<dbReference type="SUPFAM" id="SSF53732">
    <property type="entry name" value="Aconitase iron-sulfur domain"/>
    <property type="match status" value="1"/>
</dbReference>